<dbReference type="OrthoDB" id="10006572at2759"/>
<dbReference type="HOGENOM" id="CLU_036087_1_0_1"/>
<evidence type="ECO:0000256" key="3">
    <source>
        <dbReference type="ARBA" id="ARBA00023015"/>
    </source>
</evidence>
<evidence type="ECO:0000256" key="1">
    <source>
        <dbReference type="ARBA" id="ARBA00004123"/>
    </source>
</evidence>
<feature type="DNA-binding region" description="TEA" evidence="6">
    <location>
        <begin position="58"/>
        <end position="132"/>
    </location>
</feature>
<dbReference type="PROSITE" id="PS51088">
    <property type="entry name" value="TEA_2"/>
    <property type="match status" value="1"/>
</dbReference>
<dbReference type="EMBL" id="KN838804">
    <property type="protein sequence ID" value="KIJ94222.1"/>
    <property type="molecule type" value="Genomic_DNA"/>
</dbReference>
<dbReference type="InterPro" id="IPR000818">
    <property type="entry name" value="TEA/ATTS_dom"/>
</dbReference>
<keyword evidence="5" id="KW-0539">Nucleus</keyword>
<evidence type="ECO:0000256" key="6">
    <source>
        <dbReference type="PROSITE-ProRule" id="PRU00505"/>
    </source>
</evidence>
<dbReference type="Proteomes" id="UP000054477">
    <property type="component" value="Unassembled WGS sequence"/>
</dbReference>
<reference evidence="10" key="2">
    <citation type="submission" date="2015-01" db="EMBL/GenBank/DDBJ databases">
        <title>Evolutionary Origins and Diversification of the Mycorrhizal Mutualists.</title>
        <authorList>
            <consortium name="DOE Joint Genome Institute"/>
            <consortium name="Mycorrhizal Genomics Consortium"/>
            <person name="Kohler A."/>
            <person name="Kuo A."/>
            <person name="Nagy L.G."/>
            <person name="Floudas D."/>
            <person name="Copeland A."/>
            <person name="Barry K.W."/>
            <person name="Cichocki N."/>
            <person name="Veneault-Fourrey C."/>
            <person name="LaButti K."/>
            <person name="Lindquist E.A."/>
            <person name="Lipzen A."/>
            <person name="Lundell T."/>
            <person name="Morin E."/>
            <person name="Murat C."/>
            <person name="Riley R."/>
            <person name="Ohm R."/>
            <person name="Sun H."/>
            <person name="Tunlid A."/>
            <person name="Henrissat B."/>
            <person name="Grigoriev I.V."/>
            <person name="Hibbett D.S."/>
            <person name="Martin F."/>
        </authorList>
    </citation>
    <scope>NUCLEOTIDE SEQUENCE [LARGE SCALE GENOMIC DNA]</scope>
    <source>
        <strain evidence="10">LaAM-08-1</strain>
    </source>
</reference>
<evidence type="ECO:0000313" key="10">
    <source>
        <dbReference type="Proteomes" id="UP000054477"/>
    </source>
</evidence>
<dbReference type="GO" id="GO:0000981">
    <property type="term" value="F:DNA-binding transcription factor activity, RNA polymerase II-specific"/>
    <property type="evidence" value="ECO:0007669"/>
    <property type="project" value="TreeGrafter"/>
</dbReference>
<dbReference type="Gene3D" id="6.10.20.40">
    <property type="entry name" value="TEA/ATTS domain"/>
    <property type="match status" value="1"/>
</dbReference>
<feature type="region of interest" description="Disordered" evidence="7">
    <location>
        <begin position="146"/>
        <end position="176"/>
    </location>
</feature>
<feature type="compositionally biased region" description="Low complexity" evidence="7">
    <location>
        <begin position="146"/>
        <end position="159"/>
    </location>
</feature>
<dbReference type="GO" id="GO:0005667">
    <property type="term" value="C:transcription regulator complex"/>
    <property type="evidence" value="ECO:0007669"/>
    <property type="project" value="TreeGrafter"/>
</dbReference>
<accession>A0A0C9XDC6</accession>
<reference evidence="9 10" key="1">
    <citation type="submission" date="2014-04" db="EMBL/GenBank/DDBJ databases">
        <authorList>
            <consortium name="DOE Joint Genome Institute"/>
            <person name="Kuo A."/>
            <person name="Kohler A."/>
            <person name="Nagy L.G."/>
            <person name="Floudas D."/>
            <person name="Copeland A."/>
            <person name="Barry K.W."/>
            <person name="Cichocki N."/>
            <person name="Veneault-Fourrey C."/>
            <person name="LaButti K."/>
            <person name="Lindquist E.A."/>
            <person name="Lipzen A."/>
            <person name="Lundell T."/>
            <person name="Morin E."/>
            <person name="Murat C."/>
            <person name="Sun H."/>
            <person name="Tunlid A."/>
            <person name="Henrissat B."/>
            <person name="Grigoriev I.V."/>
            <person name="Hibbett D.S."/>
            <person name="Martin F."/>
            <person name="Nordberg H.P."/>
            <person name="Cantor M.N."/>
            <person name="Hua S.X."/>
        </authorList>
    </citation>
    <scope>NUCLEOTIDE SEQUENCE [LARGE SCALE GENOMIC DNA]</scope>
    <source>
        <strain evidence="9 10">LaAM-08-1</strain>
    </source>
</reference>
<proteinExistence type="inferred from homology"/>
<evidence type="ECO:0000256" key="5">
    <source>
        <dbReference type="ARBA" id="ARBA00023242"/>
    </source>
</evidence>
<evidence type="ECO:0000313" key="9">
    <source>
        <dbReference type="EMBL" id="KIJ94222.1"/>
    </source>
</evidence>
<protein>
    <recommendedName>
        <fullName evidence="8">TEA domain-containing protein</fullName>
    </recommendedName>
</protein>
<gene>
    <name evidence="9" type="ORF">K443DRAFT_683956</name>
</gene>
<evidence type="ECO:0000256" key="4">
    <source>
        <dbReference type="ARBA" id="ARBA00023163"/>
    </source>
</evidence>
<dbReference type="PANTHER" id="PTHR11834:SF0">
    <property type="entry name" value="PROTEIN SCALLOPED"/>
    <property type="match status" value="1"/>
</dbReference>
<keyword evidence="10" id="KW-1185">Reference proteome</keyword>
<evidence type="ECO:0000259" key="8">
    <source>
        <dbReference type="PROSITE" id="PS51088"/>
    </source>
</evidence>
<dbReference type="SMART" id="SM00426">
    <property type="entry name" value="TEA"/>
    <property type="match status" value="1"/>
</dbReference>
<keyword evidence="4" id="KW-0804">Transcription</keyword>
<comment type="subcellular location">
    <subcellularLocation>
        <location evidence="1">Nucleus</location>
    </subcellularLocation>
</comment>
<keyword evidence="3" id="KW-0805">Transcription regulation</keyword>
<dbReference type="PANTHER" id="PTHR11834">
    <property type="entry name" value="TRANSCRIPTIONAL ENHANCER FACTOR TEF RELATED"/>
    <property type="match status" value="1"/>
</dbReference>
<sequence>MSFADWHSGVSVATTDGQHGFINMSTVDDLSYTPSEEEKYRDAAQIAATGRRSWKTLRGKGEAVWPPNLEAALIEALEKYQPEGTRPNTLLGRFPMRNRFISDYIFDVTGKRRTPKQVGSRLQQMRDTCKGGPILELISRRFSSAEAETMTESSGTASEGSRHASQTPYDSSSSRDHPTVVYVEISIQPSTSPVPIIHFISNDIANPLVICLAPSAVPTYQGHSVSRNSRGSVLRTLSNTVEFASPCALTLRSVFNVYRDGSHSPVHSEDVPLKCLSSPVQSSGWLYSTEITPGFWKTLCEKKEPARYTILQRLTPIQSCRTPSVGRRSSAPPELAPSSQEISIVYHFDVPDELDVKVPDTPSYYQSTSSQNDFVAPSQQHSSLDYRQWNSGTEHTADWSYHQTQPADQHYSTSMTTTPRYTQNDYAYDHHHTHMSTDSSFKYGGSQHETGYGVPGISSWPNQHAQAASLHYAYS</sequence>
<dbReference type="InterPro" id="IPR050937">
    <property type="entry name" value="TEC1_TEAD_TF"/>
</dbReference>
<dbReference type="AlphaFoldDB" id="A0A0C9XDC6"/>
<dbReference type="InterPro" id="IPR038096">
    <property type="entry name" value="TEA/ATTS_sf"/>
</dbReference>
<organism evidence="9 10">
    <name type="scientific">Laccaria amethystina LaAM-08-1</name>
    <dbReference type="NCBI Taxonomy" id="1095629"/>
    <lineage>
        <taxon>Eukaryota</taxon>
        <taxon>Fungi</taxon>
        <taxon>Dikarya</taxon>
        <taxon>Basidiomycota</taxon>
        <taxon>Agaricomycotina</taxon>
        <taxon>Agaricomycetes</taxon>
        <taxon>Agaricomycetidae</taxon>
        <taxon>Agaricales</taxon>
        <taxon>Agaricineae</taxon>
        <taxon>Hydnangiaceae</taxon>
        <taxon>Laccaria</taxon>
    </lineage>
</organism>
<evidence type="ECO:0000256" key="7">
    <source>
        <dbReference type="SAM" id="MobiDB-lite"/>
    </source>
</evidence>
<feature type="compositionally biased region" description="Polar residues" evidence="7">
    <location>
        <begin position="163"/>
        <end position="172"/>
    </location>
</feature>
<dbReference type="Pfam" id="PF01285">
    <property type="entry name" value="TEA"/>
    <property type="match status" value="1"/>
</dbReference>
<comment type="similarity">
    <text evidence="2">Belongs to the TEC1 family.</text>
</comment>
<dbReference type="GO" id="GO:0000978">
    <property type="term" value="F:RNA polymerase II cis-regulatory region sequence-specific DNA binding"/>
    <property type="evidence" value="ECO:0007669"/>
    <property type="project" value="TreeGrafter"/>
</dbReference>
<name>A0A0C9XDC6_9AGAR</name>
<dbReference type="STRING" id="1095629.A0A0C9XDC6"/>
<evidence type="ECO:0000256" key="2">
    <source>
        <dbReference type="ARBA" id="ARBA00008421"/>
    </source>
</evidence>
<dbReference type="GO" id="GO:0005634">
    <property type="term" value="C:nucleus"/>
    <property type="evidence" value="ECO:0007669"/>
    <property type="project" value="UniProtKB-SubCell"/>
</dbReference>
<feature type="domain" description="TEA" evidence="8">
    <location>
        <begin position="58"/>
        <end position="132"/>
    </location>
</feature>